<organism evidence="2 3">
    <name type="scientific">candidate division TA06 bacterium</name>
    <dbReference type="NCBI Taxonomy" id="2250710"/>
    <lineage>
        <taxon>Bacteria</taxon>
        <taxon>Bacteria division TA06</taxon>
    </lineage>
</organism>
<evidence type="ECO:0000313" key="3">
    <source>
        <dbReference type="Proteomes" id="UP000282321"/>
    </source>
</evidence>
<keyword evidence="1" id="KW-0812">Transmembrane</keyword>
<gene>
    <name evidence="2" type="ORF">DRP44_03300</name>
</gene>
<keyword evidence="1" id="KW-1133">Transmembrane helix</keyword>
<name>A0A660S907_UNCT6</name>
<dbReference type="AlphaFoldDB" id="A0A660S907"/>
<accession>A0A660S907</accession>
<sequence>MIKEDKRVKEIYKDMLCSKIIKKLKYRSTPMPFDALVPQKRNIFQPIIITAIAVLIAFFILYPSIRNIKPIYEIIKNSNTYSEVLR</sequence>
<reference evidence="2 3" key="1">
    <citation type="submission" date="2018-06" db="EMBL/GenBank/DDBJ databases">
        <title>Extensive metabolic versatility and redundancy in microbially diverse, dynamic hydrothermal sediments.</title>
        <authorList>
            <person name="Dombrowski N."/>
            <person name="Teske A."/>
            <person name="Baker B.J."/>
        </authorList>
    </citation>
    <scope>NUCLEOTIDE SEQUENCE [LARGE SCALE GENOMIC DNA]</scope>
    <source>
        <strain evidence="2">B35_G9</strain>
    </source>
</reference>
<dbReference type="EMBL" id="QNBC01000031">
    <property type="protein sequence ID" value="RKX66855.1"/>
    <property type="molecule type" value="Genomic_DNA"/>
</dbReference>
<comment type="caution">
    <text evidence="2">The sequence shown here is derived from an EMBL/GenBank/DDBJ whole genome shotgun (WGS) entry which is preliminary data.</text>
</comment>
<feature type="transmembrane region" description="Helical" evidence="1">
    <location>
        <begin position="43"/>
        <end position="62"/>
    </location>
</feature>
<evidence type="ECO:0000256" key="1">
    <source>
        <dbReference type="SAM" id="Phobius"/>
    </source>
</evidence>
<protein>
    <submittedName>
        <fullName evidence="2">Uncharacterized protein</fullName>
    </submittedName>
</protein>
<evidence type="ECO:0000313" key="2">
    <source>
        <dbReference type="EMBL" id="RKX66855.1"/>
    </source>
</evidence>
<keyword evidence="1" id="KW-0472">Membrane</keyword>
<proteinExistence type="predicted"/>
<dbReference type="Proteomes" id="UP000282321">
    <property type="component" value="Unassembled WGS sequence"/>
</dbReference>